<keyword evidence="2" id="KW-0378">Hydrolase</keyword>
<keyword evidence="3" id="KW-1185">Reference proteome</keyword>
<accession>A0AAE9YVI6</accession>
<organism evidence="2 3">
    <name type="scientific">Thalassomonas actiniarum</name>
    <dbReference type="NCBI Taxonomy" id="485447"/>
    <lineage>
        <taxon>Bacteria</taxon>
        <taxon>Pseudomonadati</taxon>
        <taxon>Pseudomonadota</taxon>
        <taxon>Gammaproteobacteria</taxon>
        <taxon>Alteromonadales</taxon>
        <taxon>Colwelliaceae</taxon>
        <taxon>Thalassomonas</taxon>
    </lineage>
</organism>
<dbReference type="GO" id="GO:0004767">
    <property type="term" value="F:sphingomyelin phosphodiesterase activity"/>
    <property type="evidence" value="ECO:0007669"/>
    <property type="project" value="InterPro"/>
</dbReference>
<keyword evidence="2" id="KW-0255">Endonuclease</keyword>
<dbReference type="GO" id="GO:0005737">
    <property type="term" value="C:cytoplasm"/>
    <property type="evidence" value="ECO:0007669"/>
    <property type="project" value="TreeGrafter"/>
</dbReference>
<protein>
    <submittedName>
        <fullName evidence="2">Endonuclease/exonuclease/phosphatase family protein</fullName>
    </submittedName>
</protein>
<feature type="signal peptide" evidence="1">
    <location>
        <begin position="1"/>
        <end position="24"/>
    </location>
</feature>
<dbReference type="KEGG" id="tact:SG35_011035"/>
<dbReference type="InterPro" id="IPR036691">
    <property type="entry name" value="Endo/exonu/phosph_ase_sf"/>
</dbReference>
<name>A0AAE9YVI6_9GAMM</name>
<dbReference type="PANTHER" id="PTHR16320">
    <property type="entry name" value="SPHINGOMYELINASE FAMILY MEMBER"/>
    <property type="match status" value="1"/>
</dbReference>
<keyword evidence="2" id="KW-0540">Nuclease</keyword>
<dbReference type="PANTHER" id="PTHR16320:SF1">
    <property type="entry name" value="SPHINGOMYELINASE DDB_G0288017"/>
    <property type="match status" value="1"/>
</dbReference>
<evidence type="ECO:0000313" key="3">
    <source>
        <dbReference type="Proteomes" id="UP000032568"/>
    </source>
</evidence>
<evidence type="ECO:0000313" key="2">
    <source>
        <dbReference type="EMBL" id="WDE01115.1"/>
    </source>
</evidence>
<evidence type="ECO:0000256" key="1">
    <source>
        <dbReference type="SAM" id="SignalP"/>
    </source>
</evidence>
<dbReference type="RefSeq" id="WP_044831424.1">
    <property type="nucleotide sequence ID" value="NZ_CP059735.1"/>
</dbReference>
<dbReference type="EMBL" id="CP059735">
    <property type="protein sequence ID" value="WDE01115.1"/>
    <property type="molecule type" value="Genomic_DNA"/>
</dbReference>
<dbReference type="AlphaFoldDB" id="A0AAE9YVI6"/>
<keyword evidence="1" id="KW-0732">Signal</keyword>
<gene>
    <name evidence="2" type="ORF">SG35_011035</name>
</gene>
<dbReference type="InterPro" id="IPR038772">
    <property type="entry name" value="Sph/SMPD2-like"/>
</dbReference>
<reference evidence="2 3" key="1">
    <citation type="journal article" date="2015" name="Genome Announc.">
        <title>Draft Genome Sequences of Marine Isolates of Thalassomonas viridans and Thalassomonas actiniarum.</title>
        <authorList>
            <person name="Olonade I."/>
            <person name="van Zyl L.J."/>
            <person name="Trindade M."/>
        </authorList>
    </citation>
    <scope>NUCLEOTIDE SEQUENCE [LARGE SCALE GENOMIC DNA]</scope>
    <source>
        <strain evidence="2 3">A5K-106</strain>
    </source>
</reference>
<dbReference type="GO" id="GO:0004519">
    <property type="term" value="F:endonuclease activity"/>
    <property type="evidence" value="ECO:0007669"/>
    <property type="project" value="UniProtKB-KW"/>
</dbReference>
<feature type="chain" id="PRO_5042142710" evidence="1">
    <location>
        <begin position="25"/>
        <end position="344"/>
    </location>
</feature>
<dbReference type="SUPFAM" id="SSF56219">
    <property type="entry name" value="DNase I-like"/>
    <property type="match status" value="1"/>
</dbReference>
<sequence length="344" mass="38655">MTKRLPLKLALSAALLCSSQLSYAACSISGYEFTPTGTKDSRGLDYQTGSAPVDANSGSFDVVVYNIDGFPKCIGGNSNTDFKNLLSELDSANFNIVLMQEMFSKTKHGYLRDESRLSINSYPYRSKNWRGSMTSYGDGLIRLSDFPFNMANRDDDDYTLATHELEIFDNCHGDLTDSNPDCLTEKGFTVAVHEITENFSVHIYNTHMDAGRDDDDVKARRKQFEQLADFINNYSSHATVILGGDFNNKWSNYPHADEQQEIWQTFLATTGMTLGCQDMITGSDKAISNCDGHFSSSTDQLGYINREDNPYRLTLTEYGELTNFTGLSDHEPLRARFTWVKNEL</sequence>
<dbReference type="Gene3D" id="3.60.10.10">
    <property type="entry name" value="Endonuclease/exonuclease/phosphatase"/>
    <property type="match status" value="1"/>
</dbReference>
<proteinExistence type="predicted"/>
<reference evidence="2 3" key="2">
    <citation type="journal article" date="2022" name="Mar. Drugs">
        <title>Bioassay-Guided Fractionation Leads to the Detection of Cholic Acid Generated by the Rare Thalassomonas sp.</title>
        <authorList>
            <person name="Pheiffer F."/>
            <person name="Schneider Y.K."/>
            <person name="Hansen E.H."/>
            <person name="Andersen J.H."/>
            <person name="Isaksson J."/>
            <person name="Busche T."/>
            <person name="R C."/>
            <person name="Kalinowski J."/>
            <person name="Zyl L.V."/>
            <person name="Trindade M."/>
        </authorList>
    </citation>
    <scope>NUCLEOTIDE SEQUENCE [LARGE SCALE GENOMIC DNA]</scope>
    <source>
        <strain evidence="2 3">A5K-106</strain>
    </source>
</reference>
<dbReference type="Proteomes" id="UP000032568">
    <property type="component" value="Chromosome"/>
</dbReference>